<feature type="compositionally biased region" description="Polar residues" evidence="1">
    <location>
        <begin position="76"/>
        <end position="89"/>
    </location>
</feature>
<dbReference type="AlphaFoldDB" id="A0AAV4W503"/>
<evidence type="ECO:0000313" key="2">
    <source>
        <dbReference type="EMBL" id="GIY77890.1"/>
    </source>
</evidence>
<reference evidence="2 3" key="1">
    <citation type="submission" date="2021-06" db="EMBL/GenBank/DDBJ databases">
        <title>Caerostris darwini draft genome.</title>
        <authorList>
            <person name="Kono N."/>
            <person name="Arakawa K."/>
        </authorList>
    </citation>
    <scope>NUCLEOTIDE SEQUENCE [LARGE SCALE GENOMIC DNA]</scope>
</reference>
<gene>
    <name evidence="2" type="ORF">CDAR_22041</name>
</gene>
<organism evidence="2 3">
    <name type="scientific">Caerostris darwini</name>
    <dbReference type="NCBI Taxonomy" id="1538125"/>
    <lineage>
        <taxon>Eukaryota</taxon>
        <taxon>Metazoa</taxon>
        <taxon>Ecdysozoa</taxon>
        <taxon>Arthropoda</taxon>
        <taxon>Chelicerata</taxon>
        <taxon>Arachnida</taxon>
        <taxon>Araneae</taxon>
        <taxon>Araneomorphae</taxon>
        <taxon>Entelegynae</taxon>
        <taxon>Araneoidea</taxon>
        <taxon>Araneidae</taxon>
        <taxon>Caerostris</taxon>
    </lineage>
</organism>
<evidence type="ECO:0000256" key="1">
    <source>
        <dbReference type="SAM" id="MobiDB-lite"/>
    </source>
</evidence>
<feature type="region of interest" description="Disordered" evidence="1">
    <location>
        <begin position="69"/>
        <end position="89"/>
    </location>
</feature>
<sequence length="89" mass="9964">MGLLSQHCSLVPQASGPGRLCFKSYPTEIGTEKPAMDSFHKMPLSLLKRQLLTENLNTWQQSWSSSLKGRDISALSKDQPQTDPQQLLH</sequence>
<dbReference type="Proteomes" id="UP001054837">
    <property type="component" value="Unassembled WGS sequence"/>
</dbReference>
<name>A0AAV4W503_9ARAC</name>
<accession>A0AAV4W503</accession>
<dbReference type="EMBL" id="BPLQ01014194">
    <property type="protein sequence ID" value="GIY77890.1"/>
    <property type="molecule type" value="Genomic_DNA"/>
</dbReference>
<proteinExistence type="predicted"/>
<comment type="caution">
    <text evidence="2">The sequence shown here is derived from an EMBL/GenBank/DDBJ whole genome shotgun (WGS) entry which is preliminary data.</text>
</comment>
<evidence type="ECO:0000313" key="3">
    <source>
        <dbReference type="Proteomes" id="UP001054837"/>
    </source>
</evidence>
<protein>
    <submittedName>
        <fullName evidence="2">Uncharacterized protein</fullName>
    </submittedName>
</protein>
<keyword evidence="3" id="KW-1185">Reference proteome</keyword>